<organism evidence="2 3">
    <name type="scientific">Mycena sanguinolenta</name>
    <dbReference type="NCBI Taxonomy" id="230812"/>
    <lineage>
        <taxon>Eukaryota</taxon>
        <taxon>Fungi</taxon>
        <taxon>Dikarya</taxon>
        <taxon>Basidiomycota</taxon>
        <taxon>Agaricomycotina</taxon>
        <taxon>Agaricomycetes</taxon>
        <taxon>Agaricomycetidae</taxon>
        <taxon>Agaricales</taxon>
        <taxon>Marasmiineae</taxon>
        <taxon>Mycenaceae</taxon>
        <taxon>Mycena</taxon>
    </lineage>
</organism>
<comment type="caution">
    <text evidence="2">The sequence shown here is derived from an EMBL/GenBank/DDBJ whole genome shotgun (WGS) entry which is preliminary data.</text>
</comment>
<keyword evidence="1" id="KW-0175">Coiled coil</keyword>
<feature type="coiled-coil region" evidence="1">
    <location>
        <begin position="59"/>
        <end position="86"/>
    </location>
</feature>
<accession>A0A8H6ZDE3</accession>
<protein>
    <submittedName>
        <fullName evidence="2">F-box domain-containing protein</fullName>
    </submittedName>
</protein>
<evidence type="ECO:0000256" key="1">
    <source>
        <dbReference type="SAM" id="Coils"/>
    </source>
</evidence>
<reference evidence="2" key="1">
    <citation type="submission" date="2020-05" db="EMBL/GenBank/DDBJ databases">
        <title>Mycena genomes resolve the evolution of fungal bioluminescence.</title>
        <authorList>
            <person name="Tsai I.J."/>
        </authorList>
    </citation>
    <scope>NUCLEOTIDE SEQUENCE</scope>
    <source>
        <strain evidence="2">160909Yilan</strain>
    </source>
</reference>
<proteinExistence type="predicted"/>
<keyword evidence="3" id="KW-1185">Reference proteome</keyword>
<dbReference type="EMBL" id="JACAZH010000001">
    <property type="protein sequence ID" value="KAF7376980.1"/>
    <property type="molecule type" value="Genomic_DNA"/>
</dbReference>
<sequence>MPSPCSQCGAFVLPADDVLLDRTPHTLARLAQLSASDEPPGDAELSILRPIVEKTSKRLTLLDEEIPRLKDRLQELETERTALSESHAQNIRILSPLRRIPAEILGEIFSWSLPSHWDVLDVRNCPWVLTHVCRRWRAVALSMTSLWSLISVDFETKPQYPRAMISTQIERARSLKIHFFGYEDCDASSQIALFELLAIHSHRWEELSIQLTSHLGPCVMKDRDLTALRRTWVQWHNAESQTPEFNSVDFLRTATSLVEIGVCCDFRFLPTRLPTHHQLTRYDFDAPWRTHVELLKSLPNIQAARISRHFDNFNDWPEPGDPIDLPHLRRLYVTDHPCLDYLRTPRLEELAIALNATDNKGPDESLEHLLKRSSCIPRCLRIQGHLDAQSTAAILQKNPSFTEFGVTDEDENEDAQRRILSTFLTLFTISNSTPSAMLPHIMKISFASESGDSTLYPLFLDMLESRWKPEESVLKVSELMFRKPSLPCPDPQSLARIEALRESGLKISLLSGDDMDTCVEHWLCKVGW</sequence>
<evidence type="ECO:0000313" key="2">
    <source>
        <dbReference type="EMBL" id="KAF7376980.1"/>
    </source>
</evidence>
<dbReference type="AlphaFoldDB" id="A0A8H6ZDE3"/>
<name>A0A8H6ZDE3_9AGAR</name>
<gene>
    <name evidence="2" type="ORF">MSAN_00115900</name>
</gene>
<dbReference type="OrthoDB" id="3365698at2759"/>
<dbReference type="Proteomes" id="UP000623467">
    <property type="component" value="Unassembled WGS sequence"/>
</dbReference>
<evidence type="ECO:0000313" key="3">
    <source>
        <dbReference type="Proteomes" id="UP000623467"/>
    </source>
</evidence>